<protein>
    <submittedName>
        <fullName evidence="1">Uncharacterized protein</fullName>
    </submittedName>
</protein>
<organism evidence="1 2">
    <name type="scientific">Cohnella cellulosilytica</name>
    <dbReference type="NCBI Taxonomy" id="986710"/>
    <lineage>
        <taxon>Bacteria</taxon>
        <taxon>Bacillati</taxon>
        <taxon>Bacillota</taxon>
        <taxon>Bacilli</taxon>
        <taxon>Bacillales</taxon>
        <taxon>Paenibacillaceae</taxon>
        <taxon>Cohnella</taxon>
    </lineage>
</organism>
<dbReference type="InterPro" id="IPR054055">
    <property type="entry name" value="YpzH"/>
</dbReference>
<accession>A0ABW2F5W0</accession>
<dbReference type="EMBL" id="JBHTAI010000001">
    <property type="protein sequence ID" value="MFC7147300.1"/>
    <property type="molecule type" value="Genomic_DNA"/>
</dbReference>
<evidence type="ECO:0000313" key="1">
    <source>
        <dbReference type="EMBL" id="MFC7147300.1"/>
    </source>
</evidence>
<sequence length="59" mass="6514">MGKIVGIVTTKPEQVGGGAPIFYAKDREALQQVAHLLEKILDCAAHTLHEDLFIIVERE</sequence>
<keyword evidence="2" id="KW-1185">Reference proteome</keyword>
<comment type="caution">
    <text evidence="1">The sequence shown here is derived from an EMBL/GenBank/DDBJ whole genome shotgun (WGS) entry which is preliminary data.</text>
</comment>
<dbReference type="RefSeq" id="WP_378050577.1">
    <property type="nucleotide sequence ID" value="NZ_JBHMDN010000028.1"/>
</dbReference>
<name>A0ABW2F5W0_9BACL</name>
<proteinExistence type="predicted"/>
<evidence type="ECO:0000313" key="2">
    <source>
        <dbReference type="Proteomes" id="UP001596378"/>
    </source>
</evidence>
<dbReference type="Proteomes" id="UP001596378">
    <property type="component" value="Unassembled WGS sequence"/>
</dbReference>
<dbReference type="Pfam" id="PF21835">
    <property type="entry name" value="YIEGIA_cap"/>
    <property type="match status" value="1"/>
</dbReference>
<reference evidence="2" key="1">
    <citation type="journal article" date="2019" name="Int. J. Syst. Evol. Microbiol.">
        <title>The Global Catalogue of Microorganisms (GCM) 10K type strain sequencing project: providing services to taxonomists for standard genome sequencing and annotation.</title>
        <authorList>
            <consortium name="The Broad Institute Genomics Platform"/>
            <consortium name="The Broad Institute Genome Sequencing Center for Infectious Disease"/>
            <person name="Wu L."/>
            <person name="Ma J."/>
        </authorList>
    </citation>
    <scope>NUCLEOTIDE SEQUENCE [LARGE SCALE GENOMIC DNA]</scope>
    <source>
        <strain evidence="2">KCTC 12907</strain>
    </source>
</reference>
<gene>
    <name evidence="1" type="ORF">ACFQMJ_02035</name>
</gene>